<evidence type="ECO:0000313" key="3">
    <source>
        <dbReference type="Proteomes" id="UP001515100"/>
    </source>
</evidence>
<dbReference type="EMBL" id="SDPP02000003">
    <property type="protein sequence ID" value="KAA1376295.1"/>
    <property type="molecule type" value="Genomic_DNA"/>
</dbReference>
<gene>
    <name evidence="2" type="ORF">ESP62_012730</name>
</gene>
<feature type="region of interest" description="Disordered" evidence="1">
    <location>
        <begin position="1"/>
        <end position="23"/>
    </location>
</feature>
<dbReference type="RefSeq" id="WP_129185993.1">
    <property type="nucleotide sequence ID" value="NZ_JBHSAH010000001.1"/>
</dbReference>
<evidence type="ECO:0000256" key="1">
    <source>
        <dbReference type="SAM" id="MobiDB-lite"/>
    </source>
</evidence>
<accession>A0A641AKF5</accession>
<keyword evidence="3" id="KW-1185">Reference proteome</keyword>
<organism evidence="2 3">
    <name type="scientific">Aeromicrobium fastidiosum</name>
    <dbReference type="NCBI Taxonomy" id="52699"/>
    <lineage>
        <taxon>Bacteria</taxon>
        <taxon>Bacillati</taxon>
        <taxon>Actinomycetota</taxon>
        <taxon>Actinomycetes</taxon>
        <taxon>Propionibacteriales</taxon>
        <taxon>Nocardioidaceae</taxon>
        <taxon>Aeromicrobium</taxon>
    </lineage>
</organism>
<protein>
    <submittedName>
        <fullName evidence="2">Uncharacterized protein</fullName>
    </submittedName>
</protein>
<comment type="caution">
    <text evidence="2">The sequence shown here is derived from an EMBL/GenBank/DDBJ whole genome shotgun (WGS) entry which is preliminary data.</text>
</comment>
<name>A0A641AKF5_9ACTN</name>
<reference evidence="2" key="1">
    <citation type="submission" date="2019-09" db="EMBL/GenBank/DDBJ databases">
        <authorList>
            <person name="Li J."/>
        </authorList>
    </citation>
    <scope>NUCLEOTIDE SEQUENCE [LARGE SCALE GENOMIC DNA]</scope>
    <source>
        <strain evidence="2">NRBC 14897</strain>
    </source>
</reference>
<sequence>MTALAACGSTGGGQSDDSSSKDVTSFLNVTATSSSPAEALDQPVADLAFSVVSPDGTSVGSQVTADDGTASVQLEAGDYRIAIDTTTVPPGMALISDLTETVTMTGDGDLAVPLAFGPAPEPAVAGTSRWDYATEDGYSYDLEISVKEPVEGGVNGDNVIGSVCDFDPALDIAVPGVLRATATTADFGTSIRAAFIVQHIDGDYSGAGTPPTRDDDRVRVEQYFSSDPTCREYSSTNLWGYAAPEASSVAFGDPVAAGDTVEHRFTVIVKNYRSPNTPDGDRALLDWITIRPMAKGPGRVGEPGTFSDQKGTDLYSSSVGLTLSGRQVG</sequence>
<dbReference type="AlphaFoldDB" id="A0A641AKF5"/>
<evidence type="ECO:0000313" key="2">
    <source>
        <dbReference type="EMBL" id="KAA1376295.1"/>
    </source>
</evidence>
<proteinExistence type="predicted"/>
<dbReference type="Proteomes" id="UP001515100">
    <property type="component" value="Unassembled WGS sequence"/>
</dbReference>